<sequence>MPSAMLPHMVQEIPCDDGGGGDCGYVVLNTFTSILMKGVSHVLDIIAHPGLAYLFYRLHRRSGGTLSDIFSWPVIIVAWHMSRTWSVLHSYHNNGVLAFWYYGYDVYKLTNLNSYLVSYIAEGVCFSVAISFRLYWDHFEQSPPLSSKQAVVNRNIISMEEQDEDSLPALVHSPSSVSTSSMCDSDY</sequence>
<organism evidence="1 2">
    <name type="scientific">Stephanodiscus triporus</name>
    <dbReference type="NCBI Taxonomy" id="2934178"/>
    <lineage>
        <taxon>Eukaryota</taxon>
        <taxon>Sar</taxon>
        <taxon>Stramenopiles</taxon>
        <taxon>Ochrophyta</taxon>
        <taxon>Bacillariophyta</taxon>
        <taxon>Coscinodiscophyceae</taxon>
        <taxon>Thalassiosirophycidae</taxon>
        <taxon>Stephanodiscales</taxon>
        <taxon>Stephanodiscaceae</taxon>
        <taxon>Stephanodiscus</taxon>
    </lineage>
</organism>
<dbReference type="EMBL" id="JALLAZ020000146">
    <property type="protein sequence ID" value="KAL3802467.1"/>
    <property type="molecule type" value="Genomic_DNA"/>
</dbReference>
<evidence type="ECO:0000313" key="2">
    <source>
        <dbReference type="Proteomes" id="UP001530315"/>
    </source>
</evidence>
<name>A0ABD3QPW6_9STRA</name>
<evidence type="ECO:0000313" key="1">
    <source>
        <dbReference type="EMBL" id="KAL3802467.1"/>
    </source>
</evidence>
<protein>
    <submittedName>
        <fullName evidence="1">Uncharacterized protein</fullName>
    </submittedName>
</protein>
<keyword evidence="2" id="KW-1185">Reference proteome</keyword>
<comment type="caution">
    <text evidence="1">The sequence shown here is derived from an EMBL/GenBank/DDBJ whole genome shotgun (WGS) entry which is preliminary data.</text>
</comment>
<dbReference type="AlphaFoldDB" id="A0ABD3QPW6"/>
<reference evidence="1 2" key="1">
    <citation type="submission" date="2024-10" db="EMBL/GenBank/DDBJ databases">
        <title>Updated reference genomes for cyclostephanoid diatoms.</title>
        <authorList>
            <person name="Roberts W.R."/>
            <person name="Alverson A.J."/>
        </authorList>
    </citation>
    <scope>NUCLEOTIDE SEQUENCE [LARGE SCALE GENOMIC DNA]</scope>
    <source>
        <strain evidence="1 2">AJA276-08</strain>
    </source>
</reference>
<gene>
    <name evidence="1" type="ORF">ACHAW5_009726</name>
</gene>
<proteinExistence type="predicted"/>
<accession>A0ABD3QPW6</accession>
<dbReference type="Proteomes" id="UP001530315">
    <property type="component" value="Unassembled WGS sequence"/>
</dbReference>